<dbReference type="SUPFAM" id="SSF53098">
    <property type="entry name" value="Ribonuclease H-like"/>
    <property type="match status" value="1"/>
</dbReference>
<evidence type="ECO:0000313" key="3">
    <source>
        <dbReference type="Proteomes" id="UP001372338"/>
    </source>
</evidence>
<dbReference type="GO" id="GO:0003676">
    <property type="term" value="F:nucleic acid binding"/>
    <property type="evidence" value="ECO:0007669"/>
    <property type="project" value="InterPro"/>
</dbReference>
<dbReference type="Pfam" id="PF13966">
    <property type="entry name" value="zf-RVT"/>
    <property type="match status" value="1"/>
</dbReference>
<evidence type="ECO:0000313" key="2">
    <source>
        <dbReference type="EMBL" id="KAK7274210.1"/>
    </source>
</evidence>
<dbReference type="InterPro" id="IPR002156">
    <property type="entry name" value="RNaseH_domain"/>
</dbReference>
<sequence length="360" mass="40837">MVNEAILDCVTWKGALDGIYTSKSAYLWILDLEDVDSQSSSWRWVRKMKIPQKLCFFIWLLCHSAIPTNVLRVQRHCALSNMCGHCNLEPEFVLHCLRDCHKVHAVWDSFGADNFAWFWLENNIVKWIQKGINDIGTRFITIIWWIWRARCDECISLQVITTQMVMHWASMMASDIDKCYGVSAVSVKQVRWVSWVFPISNVTVLNVDESSLGNTGSAGFGGLLRQQHGEWICGFAGHYGISNNIHMELLAIFHGLELAWSRGFREVECRSDCLEALALVQGIMNNFYAYASLIACIKDVTSRDWHVTFVHTLREGNQCADYMAKKGALMDSSLEVFDTSPAGLCSLLIADAMGTSFPRI</sequence>
<dbReference type="Pfam" id="PF13456">
    <property type="entry name" value="RVT_3"/>
    <property type="match status" value="1"/>
</dbReference>
<comment type="caution">
    <text evidence="2">The sequence shown here is derived from an EMBL/GenBank/DDBJ whole genome shotgun (WGS) entry which is preliminary data.</text>
</comment>
<accession>A0AAN9IEI1</accession>
<dbReference type="InterPro" id="IPR012337">
    <property type="entry name" value="RNaseH-like_sf"/>
</dbReference>
<dbReference type="InterPro" id="IPR036397">
    <property type="entry name" value="RNaseH_sf"/>
</dbReference>
<organism evidence="2 3">
    <name type="scientific">Crotalaria pallida</name>
    <name type="common">Smooth rattlebox</name>
    <name type="synonym">Crotalaria striata</name>
    <dbReference type="NCBI Taxonomy" id="3830"/>
    <lineage>
        <taxon>Eukaryota</taxon>
        <taxon>Viridiplantae</taxon>
        <taxon>Streptophyta</taxon>
        <taxon>Embryophyta</taxon>
        <taxon>Tracheophyta</taxon>
        <taxon>Spermatophyta</taxon>
        <taxon>Magnoliopsida</taxon>
        <taxon>eudicotyledons</taxon>
        <taxon>Gunneridae</taxon>
        <taxon>Pentapetalae</taxon>
        <taxon>rosids</taxon>
        <taxon>fabids</taxon>
        <taxon>Fabales</taxon>
        <taxon>Fabaceae</taxon>
        <taxon>Papilionoideae</taxon>
        <taxon>50 kb inversion clade</taxon>
        <taxon>genistoids sensu lato</taxon>
        <taxon>core genistoids</taxon>
        <taxon>Crotalarieae</taxon>
        <taxon>Crotalaria</taxon>
    </lineage>
</organism>
<dbReference type="InterPro" id="IPR044730">
    <property type="entry name" value="RNase_H-like_dom_plant"/>
</dbReference>
<dbReference type="PANTHER" id="PTHR47723">
    <property type="entry name" value="OS05G0353850 PROTEIN"/>
    <property type="match status" value="1"/>
</dbReference>
<evidence type="ECO:0000259" key="1">
    <source>
        <dbReference type="PROSITE" id="PS50879"/>
    </source>
</evidence>
<feature type="domain" description="RNase H type-1" evidence="1">
    <location>
        <begin position="199"/>
        <end position="329"/>
    </location>
</feature>
<dbReference type="InterPro" id="IPR053151">
    <property type="entry name" value="RNase_H-like"/>
</dbReference>
<dbReference type="AlphaFoldDB" id="A0AAN9IEI1"/>
<proteinExistence type="predicted"/>
<dbReference type="InterPro" id="IPR026960">
    <property type="entry name" value="RVT-Znf"/>
</dbReference>
<dbReference type="PANTHER" id="PTHR47723:SF19">
    <property type="entry name" value="POLYNUCLEOTIDYL TRANSFERASE, RIBONUCLEASE H-LIKE SUPERFAMILY PROTEIN"/>
    <property type="match status" value="1"/>
</dbReference>
<protein>
    <recommendedName>
        <fullName evidence="1">RNase H type-1 domain-containing protein</fullName>
    </recommendedName>
</protein>
<dbReference type="Gene3D" id="3.30.420.10">
    <property type="entry name" value="Ribonuclease H-like superfamily/Ribonuclease H"/>
    <property type="match status" value="1"/>
</dbReference>
<dbReference type="PROSITE" id="PS50879">
    <property type="entry name" value="RNASE_H_1"/>
    <property type="match status" value="1"/>
</dbReference>
<keyword evidence="3" id="KW-1185">Reference proteome</keyword>
<dbReference type="Proteomes" id="UP001372338">
    <property type="component" value="Unassembled WGS sequence"/>
</dbReference>
<dbReference type="CDD" id="cd06222">
    <property type="entry name" value="RNase_H_like"/>
    <property type="match status" value="1"/>
</dbReference>
<name>A0AAN9IEI1_CROPI</name>
<gene>
    <name evidence="2" type="ORF">RIF29_15291</name>
</gene>
<dbReference type="GO" id="GO:0004523">
    <property type="term" value="F:RNA-DNA hybrid ribonuclease activity"/>
    <property type="evidence" value="ECO:0007669"/>
    <property type="project" value="InterPro"/>
</dbReference>
<dbReference type="EMBL" id="JAYWIO010000003">
    <property type="protein sequence ID" value="KAK7274210.1"/>
    <property type="molecule type" value="Genomic_DNA"/>
</dbReference>
<reference evidence="2 3" key="1">
    <citation type="submission" date="2024-01" db="EMBL/GenBank/DDBJ databases">
        <title>The genomes of 5 underutilized Papilionoideae crops provide insights into root nodulation and disease resistanc.</title>
        <authorList>
            <person name="Yuan L."/>
        </authorList>
    </citation>
    <scope>NUCLEOTIDE SEQUENCE [LARGE SCALE GENOMIC DNA]</scope>
    <source>
        <strain evidence="2">ZHUSHIDOU_FW_LH</strain>
        <tissue evidence="2">Leaf</tissue>
    </source>
</reference>